<evidence type="ECO:0000313" key="2">
    <source>
        <dbReference type="Proteomes" id="UP000009287"/>
    </source>
</evidence>
<dbReference type="PATRIC" id="fig|580047.4.peg.727"/>
<reference evidence="1 2" key="1">
    <citation type="journal article" date="2011" name="J. Exp. Med.">
        <title>A live-attenuated chlamydial vaccine protects against trachoma in nonhuman primates.</title>
        <authorList>
            <person name="Kari L."/>
            <person name="Whitmire W.M."/>
            <person name="Olivares-Zavaleta N."/>
            <person name="Goheen M.M."/>
            <person name="Taylor L.D."/>
            <person name="Carlson J.H."/>
            <person name="Sturdevant G.L."/>
            <person name="Lu C."/>
            <person name="Bakios L.E."/>
            <person name="Randall L.B."/>
            <person name="Parnell M.J."/>
            <person name="Zhong G."/>
            <person name="Caldwell H.D."/>
        </authorList>
    </citation>
    <scope>NUCLEOTIDE SEQUENCE [LARGE SCALE GENOMIC DNA]</scope>
    <source>
        <strain evidence="1 2">A2497</strain>
    </source>
</reference>
<dbReference type="EMBL" id="CP002401">
    <property type="protein sequence ID" value="AEP35538.1"/>
    <property type="molecule type" value="Genomic_DNA"/>
</dbReference>
<proteinExistence type="predicted"/>
<gene>
    <name evidence="1" type="ordered locus">CTO_0714</name>
</gene>
<evidence type="ECO:0000313" key="1">
    <source>
        <dbReference type="EMBL" id="AEP35538.1"/>
    </source>
</evidence>
<organism evidence="1 2">
    <name type="scientific">Chlamydia trachomatis serovar A (strain A2497)</name>
    <dbReference type="NCBI Taxonomy" id="580047"/>
    <lineage>
        <taxon>Bacteria</taxon>
        <taxon>Pseudomonadati</taxon>
        <taxon>Chlamydiota</taxon>
        <taxon>Chlamydiia</taxon>
        <taxon>Chlamydiales</taxon>
        <taxon>Chlamydiaceae</taxon>
        <taxon>Chlamydia/Chlamydophila group</taxon>
        <taxon>Chlamydia</taxon>
    </lineage>
</organism>
<name>G4NN40_CHLT4</name>
<dbReference type="Proteomes" id="UP000009287">
    <property type="component" value="Chromosome"/>
</dbReference>
<protein>
    <submittedName>
        <fullName evidence="1">Uncharacterized protein</fullName>
    </submittedName>
</protein>
<dbReference type="AlphaFoldDB" id="G4NN40"/>
<dbReference type="KEGG" id="cra:CTO_0714"/>
<accession>G4NN40</accession>
<sequence>MMEIRYFLARPLLEEEVCRLANNRKNFLFDAEKYLIPICYKQTIYLAKPLSRFPMALEVWELHVQHVISLLKQQFGILTDHAPILLACEARQVVLLESLDSFVNIS</sequence>